<proteinExistence type="inferred from homology"/>
<evidence type="ECO:0000313" key="5">
    <source>
        <dbReference type="EMBL" id="RLE50549.1"/>
    </source>
</evidence>
<keyword evidence="3" id="KW-0064">Aspartyl protease</keyword>
<evidence type="ECO:0000256" key="3">
    <source>
        <dbReference type="ARBA" id="ARBA00022750"/>
    </source>
</evidence>
<dbReference type="CDD" id="cd00518">
    <property type="entry name" value="H2MP"/>
    <property type="match status" value="1"/>
</dbReference>
<dbReference type="PANTHER" id="PTHR30302">
    <property type="entry name" value="HYDROGENASE 1 MATURATION PROTEASE"/>
    <property type="match status" value="1"/>
</dbReference>
<keyword evidence="2" id="KW-0645">Protease</keyword>
<evidence type="ECO:0000313" key="6">
    <source>
        <dbReference type="Proteomes" id="UP000272051"/>
    </source>
</evidence>
<dbReference type="GO" id="GO:0016485">
    <property type="term" value="P:protein processing"/>
    <property type="evidence" value="ECO:0007669"/>
    <property type="project" value="TreeGrafter"/>
</dbReference>
<comment type="caution">
    <text evidence="5">The sequence shown here is derived from an EMBL/GenBank/DDBJ whole genome shotgun (WGS) entry which is preliminary data.</text>
</comment>
<evidence type="ECO:0008006" key="7">
    <source>
        <dbReference type="Google" id="ProtNLM"/>
    </source>
</evidence>
<evidence type="ECO:0000256" key="2">
    <source>
        <dbReference type="ARBA" id="ARBA00022670"/>
    </source>
</evidence>
<protein>
    <recommendedName>
        <fullName evidence="7">Hydrogenase maturation protease</fullName>
    </recommendedName>
</protein>
<dbReference type="NCBIfam" id="TIGR00072">
    <property type="entry name" value="hydrog_prot"/>
    <property type="match status" value="1"/>
</dbReference>
<dbReference type="PRINTS" id="PR00446">
    <property type="entry name" value="HYDRGNUPTAKE"/>
</dbReference>
<name>A0A497ETU6_9CREN</name>
<dbReference type="GO" id="GO:0004190">
    <property type="term" value="F:aspartic-type endopeptidase activity"/>
    <property type="evidence" value="ECO:0007669"/>
    <property type="project" value="UniProtKB-KW"/>
</dbReference>
<dbReference type="Proteomes" id="UP000272051">
    <property type="component" value="Unassembled WGS sequence"/>
</dbReference>
<dbReference type="EMBL" id="QMQX01000167">
    <property type="protein sequence ID" value="RLE50549.1"/>
    <property type="molecule type" value="Genomic_DNA"/>
</dbReference>
<evidence type="ECO:0000256" key="1">
    <source>
        <dbReference type="ARBA" id="ARBA00006814"/>
    </source>
</evidence>
<dbReference type="SUPFAM" id="SSF53163">
    <property type="entry name" value="HybD-like"/>
    <property type="match status" value="1"/>
</dbReference>
<sequence length="164" mass="18318">MMRILVAGIGNRLLGDDGFGSYAAEQLAKTRLPENVDIVDYGCDLRALISDLLNYQYVIFIDAIPRGLRAGTLYKLEISEKDIEAIKPEDVVEITKISSHEFNVETALALAKSLGHTFKRCVIIGVEPENVEVKVGLSDSVSKMLNKVVEEVLKEIYDMQKMER</sequence>
<dbReference type="GO" id="GO:0008047">
    <property type="term" value="F:enzyme activator activity"/>
    <property type="evidence" value="ECO:0007669"/>
    <property type="project" value="InterPro"/>
</dbReference>
<organism evidence="5 6">
    <name type="scientific">Thermoproteota archaeon</name>
    <dbReference type="NCBI Taxonomy" id="2056631"/>
    <lineage>
        <taxon>Archaea</taxon>
        <taxon>Thermoproteota</taxon>
    </lineage>
</organism>
<keyword evidence="4" id="KW-0378">Hydrolase</keyword>
<dbReference type="Gene3D" id="3.40.50.1450">
    <property type="entry name" value="HybD-like"/>
    <property type="match status" value="1"/>
</dbReference>
<dbReference type="InterPro" id="IPR000671">
    <property type="entry name" value="Peptidase_A31"/>
</dbReference>
<dbReference type="PANTHER" id="PTHR30302:SF1">
    <property type="entry name" value="HYDROGENASE 2 MATURATION PROTEASE"/>
    <property type="match status" value="1"/>
</dbReference>
<comment type="similarity">
    <text evidence="1">Belongs to the peptidase A31 family.</text>
</comment>
<evidence type="ECO:0000256" key="4">
    <source>
        <dbReference type="ARBA" id="ARBA00022801"/>
    </source>
</evidence>
<dbReference type="AlphaFoldDB" id="A0A497ETU6"/>
<accession>A0A497ETU6</accession>
<dbReference type="Pfam" id="PF01750">
    <property type="entry name" value="HycI"/>
    <property type="match status" value="1"/>
</dbReference>
<gene>
    <name evidence="5" type="ORF">DRJ33_07345</name>
</gene>
<reference evidence="5 6" key="1">
    <citation type="submission" date="2018-06" db="EMBL/GenBank/DDBJ databases">
        <title>Extensive metabolic versatility and redundancy in microbially diverse, dynamic hydrothermal sediments.</title>
        <authorList>
            <person name="Dombrowski N."/>
            <person name="Teske A."/>
            <person name="Baker B.J."/>
        </authorList>
    </citation>
    <scope>NUCLEOTIDE SEQUENCE [LARGE SCALE GENOMIC DNA]</scope>
    <source>
        <strain evidence="5">B34_G17</strain>
    </source>
</reference>
<dbReference type="InterPro" id="IPR023430">
    <property type="entry name" value="Pept_HybD-like_dom_sf"/>
</dbReference>